<dbReference type="GO" id="GO:0005886">
    <property type="term" value="C:plasma membrane"/>
    <property type="evidence" value="ECO:0007669"/>
    <property type="project" value="InterPro"/>
</dbReference>
<sequence>MDEYSFSSMDITPQEQVQVQVQVQECEFEFGLIPPDSPTCDQINNSPADLLFFNGQLLPHKFPFPPVKSASVDYSRPISRVSSISSKDSFTSSRSNSSNSRSSISSARTSTSERSNSQLSGSRNAVAKTAITRGRNHATKGFRLQACGFSQKWQFIKSAPVLKSSDNMSHAKKIETMVQQESSLKKLVKDQSNVSSWFGLKLIRAFLSACTRCHGLQPSTKQHES</sequence>
<feature type="region of interest" description="Disordered" evidence="1">
    <location>
        <begin position="85"/>
        <end position="125"/>
    </location>
</feature>
<reference evidence="2 3" key="1">
    <citation type="journal article" date="2020" name="IScience">
        <title>Genome Sequencing of the Endangered Kingdonia uniflora (Circaeasteraceae, Ranunculales) Reveals Potential Mechanisms of Evolutionary Specialization.</title>
        <authorList>
            <person name="Sun Y."/>
            <person name="Deng T."/>
            <person name="Zhang A."/>
            <person name="Moore M.J."/>
            <person name="Landis J.B."/>
            <person name="Lin N."/>
            <person name="Zhang H."/>
            <person name="Zhang X."/>
            <person name="Huang J."/>
            <person name="Zhang X."/>
            <person name="Sun H."/>
            <person name="Wang H."/>
        </authorList>
    </citation>
    <scope>NUCLEOTIDE SEQUENCE [LARGE SCALE GENOMIC DNA]</scope>
    <source>
        <strain evidence="2">TB1705</strain>
        <tissue evidence="2">Leaf</tissue>
    </source>
</reference>
<evidence type="ECO:0000256" key="1">
    <source>
        <dbReference type="SAM" id="MobiDB-lite"/>
    </source>
</evidence>
<keyword evidence="3" id="KW-1185">Reference proteome</keyword>
<dbReference type="PANTHER" id="PTHR33312">
    <property type="entry name" value="MEMBRANE-ASSOCIATED KINASE REGULATOR 4-RELATED"/>
    <property type="match status" value="1"/>
</dbReference>
<dbReference type="Proteomes" id="UP000541444">
    <property type="component" value="Unassembled WGS sequence"/>
</dbReference>
<dbReference type="GO" id="GO:0019210">
    <property type="term" value="F:kinase inhibitor activity"/>
    <property type="evidence" value="ECO:0007669"/>
    <property type="project" value="InterPro"/>
</dbReference>
<dbReference type="EMBL" id="JACGCM010002284">
    <property type="protein sequence ID" value="KAF6141931.1"/>
    <property type="molecule type" value="Genomic_DNA"/>
</dbReference>
<proteinExistence type="predicted"/>
<dbReference type="AlphaFoldDB" id="A0A7J7LGX6"/>
<name>A0A7J7LGX6_9MAGN</name>
<protein>
    <submittedName>
        <fullName evidence="2">Uncharacterized protein</fullName>
    </submittedName>
</protein>
<gene>
    <name evidence="2" type="ORF">GIB67_037899</name>
</gene>
<organism evidence="2 3">
    <name type="scientific">Kingdonia uniflora</name>
    <dbReference type="NCBI Taxonomy" id="39325"/>
    <lineage>
        <taxon>Eukaryota</taxon>
        <taxon>Viridiplantae</taxon>
        <taxon>Streptophyta</taxon>
        <taxon>Embryophyta</taxon>
        <taxon>Tracheophyta</taxon>
        <taxon>Spermatophyta</taxon>
        <taxon>Magnoliopsida</taxon>
        <taxon>Ranunculales</taxon>
        <taxon>Circaeasteraceae</taxon>
        <taxon>Kingdonia</taxon>
    </lineage>
</organism>
<feature type="compositionally biased region" description="Low complexity" evidence="1">
    <location>
        <begin position="85"/>
        <end position="117"/>
    </location>
</feature>
<evidence type="ECO:0000313" key="3">
    <source>
        <dbReference type="Proteomes" id="UP000541444"/>
    </source>
</evidence>
<dbReference type="InterPro" id="IPR039620">
    <property type="entry name" value="BKI1/MAKR1/3/4"/>
</dbReference>
<dbReference type="PANTHER" id="PTHR33312:SF35">
    <property type="entry name" value="TPRXL"/>
    <property type="match status" value="1"/>
</dbReference>
<dbReference type="OrthoDB" id="1917218at2759"/>
<accession>A0A7J7LGX6</accession>
<evidence type="ECO:0000313" key="2">
    <source>
        <dbReference type="EMBL" id="KAF6141931.1"/>
    </source>
</evidence>
<comment type="caution">
    <text evidence="2">The sequence shown here is derived from an EMBL/GenBank/DDBJ whole genome shotgun (WGS) entry which is preliminary data.</text>
</comment>